<keyword evidence="8" id="KW-0496">Mitochondrion</keyword>
<protein>
    <submittedName>
        <fullName evidence="13">Uncharacterized protein</fullName>
    </submittedName>
</protein>
<dbReference type="Proteomes" id="UP001370758">
    <property type="component" value="Unassembled WGS sequence"/>
</dbReference>
<evidence type="ECO:0000256" key="8">
    <source>
        <dbReference type="ARBA" id="ARBA00023128"/>
    </source>
</evidence>
<evidence type="ECO:0000256" key="4">
    <source>
        <dbReference type="ARBA" id="ARBA00022692"/>
    </source>
</evidence>
<dbReference type="EMBL" id="JAVHJL010000011">
    <property type="protein sequence ID" value="KAK6496448.1"/>
    <property type="molecule type" value="Genomic_DNA"/>
</dbReference>
<gene>
    <name evidence="13" type="ORF">TWF481_002466</name>
</gene>
<feature type="transmembrane region" description="Helical" evidence="12">
    <location>
        <begin position="12"/>
        <end position="33"/>
    </location>
</feature>
<keyword evidence="4 10" id="KW-0812">Transmembrane</keyword>
<evidence type="ECO:0000256" key="2">
    <source>
        <dbReference type="ARBA" id="ARBA00006375"/>
    </source>
</evidence>
<evidence type="ECO:0000256" key="9">
    <source>
        <dbReference type="ARBA" id="ARBA00023136"/>
    </source>
</evidence>
<accession>A0AAV9VTF1</accession>
<dbReference type="PANTHER" id="PTHR45788">
    <property type="entry name" value="SUCCINATE/FUMARATE MITOCHONDRIAL TRANSPORTER-RELATED"/>
    <property type="match status" value="1"/>
</dbReference>
<comment type="caution">
    <text evidence="13">The sequence shown here is derived from an EMBL/GenBank/DDBJ whole genome shotgun (WGS) entry which is preliminary data.</text>
</comment>
<evidence type="ECO:0000256" key="3">
    <source>
        <dbReference type="ARBA" id="ARBA00022448"/>
    </source>
</evidence>
<keyword evidence="6" id="KW-0999">Mitochondrion inner membrane</keyword>
<name>A0AAV9VTF1_9PEZI</name>
<sequence length="288" mass="30642">MAESESGQAPPPIISFIAGGIAGGVEALITYPFEYAKTRAQLKHNAGQPLPRNPYLIVSDTVKKEGSRALYKGCSALIVGSIAKDAVRFLSFDAIKNSFSDKETGLLSPARSLLAGMSAGITASVFAVTPTERIKTALIDDAKGDRKFKSPWSAVGDVIREDGLKGMYRGFAGTTLKTASTTSLRLGSYNVIKDTEKANHIPQNSAVNFVNGAFAGLVTTLATQPFDTIKTRSQCVKATTTREAFQGILQDGGILGFWTGTVMRLSRTVVSGGILFVVYELAVQVITH</sequence>
<feature type="repeat" description="Solcar" evidence="10">
    <location>
        <begin position="107"/>
        <end position="195"/>
    </location>
</feature>
<feature type="repeat" description="Solcar" evidence="10">
    <location>
        <begin position="10"/>
        <end position="98"/>
    </location>
</feature>
<dbReference type="GO" id="GO:0071913">
    <property type="term" value="F:citrate secondary active transmembrane transporter activity"/>
    <property type="evidence" value="ECO:0007669"/>
    <property type="project" value="TreeGrafter"/>
</dbReference>
<keyword evidence="5" id="KW-0677">Repeat</keyword>
<dbReference type="Gene3D" id="1.50.40.10">
    <property type="entry name" value="Mitochondrial carrier domain"/>
    <property type="match status" value="1"/>
</dbReference>
<proteinExistence type="inferred from homology"/>
<dbReference type="SUPFAM" id="SSF103506">
    <property type="entry name" value="Mitochondrial carrier"/>
    <property type="match status" value="1"/>
</dbReference>
<evidence type="ECO:0000256" key="7">
    <source>
        <dbReference type="ARBA" id="ARBA00022989"/>
    </source>
</evidence>
<keyword evidence="9 10" id="KW-0472">Membrane</keyword>
<dbReference type="InterPro" id="IPR002067">
    <property type="entry name" value="MCP"/>
</dbReference>
<comment type="subcellular location">
    <subcellularLocation>
        <location evidence="1">Mitochondrion inner membrane</location>
        <topology evidence="1">Multi-pass membrane protein</topology>
    </subcellularLocation>
</comment>
<dbReference type="PROSITE" id="PS50920">
    <property type="entry name" value="SOLCAR"/>
    <property type="match status" value="3"/>
</dbReference>
<keyword evidence="14" id="KW-1185">Reference proteome</keyword>
<evidence type="ECO:0000256" key="5">
    <source>
        <dbReference type="ARBA" id="ARBA00022737"/>
    </source>
</evidence>
<reference evidence="13 14" key="1">
    <citation type="submission" date="2023-08" db="EMBL/GenBank/DDBJ databases">
        <authorList>
            <person name="Palmer J.M."/>
        </authorList>
    </citation>
    <scope>NUCLEOTIDE SEQUENCE [LARGE SCALE GENOMIC DNA]</scope>
    <source>
        <strain evidence="13 14">TWF481</strain>
    </source>
</reference>
<dbReference type="GO" id="GO:0006843">
    <property type="term" value="P:mitochondrial citrate transmembrane transport"/>
    <property type="evidence" value="ECO:0007669"/>
    <property type="project" value="TreeGrafter"/>
</dbReference>
<evidence type="ECO:0000256" key="6">
    <source>
        <dbReference type="ARBA" id="ARBA00022792"/>
    </source>
</evidence>
<dbReference type="Pfam" id="PF00153">
    <property type="entry name" value="Mito_carr"/>
    <property type="match status" value="3"/>
</dbReference>
<feature type="repeat" description="Solcar" evidence="10">
    <location>
        <begin position="203"/>
        <end position="285"/>
    </location>
</feature>
<evidence type="ECO:0000256" key="1">
    <source>
        <dbReference type="ARBA" id="ARBA00004448"/>
    </source>
</evidence>
<organism evidence="13 14">
    <name type="scientific">Arthrobotrys musiformis</name>
    <dbReference type="NCBI Taxonomy" id="47236"/>
    <lineage>
        <taxon>Eukaryota</taxon>
        <taxon>Fungi</taxon>
        <taxon>Dikarya</taxon>
        <taxon>Ascomycota</taxon>
        <taxon>Pezizomycotina</taxon>
        <taxon>Orbiliomycetes</taxon>
        <taxon>Orbiliales</taxon>
        <taxon>Orbiliaceae</taxon>
        <taxon>Arthrobotrys</taxon>
    </lineage>
</organism>
<dbReference type="PRINTS" id="PR00926">
    <property type="entry name" value="MITOCARRIER"/>
</dbReference>
<evidence type="ECO:0000256" key="11">
    <source>
        <dbReference type="RuleBase" id="RU000488"/>
    </source>
</evidence>
<dbReference type="InterPro" id="IPR049563">
    <property type="entry name" value="TXTP-like"/>
</dbReference>
<keyword evidence="7 12" id="KW-1133">Transmembrane helix</keyword>
<evidence type="ECO:0000256" key="10">
    <source>
        <dbReference type="PROSITE-ProRule" id="PRU00282"/>
    </source>
</evidence>
<keyword evidence="3 11" id="KW-0813">Transport</keyword>
<dbReference type="GO" id="GO:0005743">
    <property type="term" value="C:mitochondrial inner membrane"/>
    <property type="evidence" value="ECO:0007669"/>
    <property type="project" value="UniProtKB-SubCell"/>
</dbReference>
<dbReference type="AlphaFoldDB" id="A0AAV9VTF1"/>
<dbReference type="InterPro" id="IPR023395">
    <property type="entry name" value="MCP_dom_sf"/>
</dbReference>
<evidence type="ECO:0000313" key="13">
    <source>
        <dbReference type="EMBL" id="KAK6496448.1"/>
    </source>
</evidence>
<dbReference type="PANTHER" id="PTHR45788:SF3">
    <property type="entry name" value="TRICARBOXYLATE TRANSPORT PROTEIN"/>
    <property type="match status" value="1"/>
</dbReference>
<evidence type="ECO:0000256" key="12">
    <source>
        <dbReference type="SAM" id="Phobius"/>
    </source>
</evidence>
<evidence type="ECO:0000313" key="14">
    <source>
        <dbReference type="Proteomes" id="UP001370758"/>
    </source>
</evidence>
<dbReference type="InterPro" id="IPR018108">
    <property type="entry name" value="MCP_transmembrane"/>
</dbReference>
<comment type="similarity">
    <text evidence="2 11">Belongs to the mitochondrial carrier (TC 2.A.29) family.</text>
</comment>